<evidence type="ECO:0000313" key="2">
    <source>
        <dbReference type="EnsemblMetazoa" id="AATE010920-PA.1"/>
    </source>
</evidence>
<proteinExistence type="predicted"/>
<name>A0A182J409_ANOAO</name>
<dbReference type="EnsemblMetazoa" id="AATE010920-RA">
    <property type="protein sequence ID" value="AATE010920-PA.1"/>
    <property type="gene ID" value="AATE010920"/>
</dbReference>
<feature type="compositionally biased region" description="Polar residues" evidence="1">
    <location>
        <begin position="19"/>
        <end position="29"/>
    </location>
</feature>
<dbReference type="AlphaFoldDB" id="A0A182J409"/>
<dbReference type="VEuPathDB" id="VectorBase:AATE010920"/>
<protein>
    <submittedName>
        <fullName evidence="2">Uncharacterized protein</fullName>
    </submittedName>
</protein>
<feature type="region of interest" description="Disordered" evidence="1">
    <location>
        <begin position="1"/>
        <end position="56"/>
    </location>
</feature>
<organism evidence="2">
    <name type="scientific">Anopheles atroparvus</name>
    <name type="common">European mosquito</name>
    <dbReference type="NCBI Taxonomy" id="41427"/>
    <lineage>
        <taxon>Eukaryota</taxon>
        <taxon>Metazoa</taxon>
        <taxon>Ecdysozoa</taxon>
        <taxon>Arthropoda</taxon>
        <taxon>Hexapoda</taxon>
        <taxon>Insecta</taxon>
        <taxon>Pterygota</taxon>
        <taxon>Neoptera</taxon>
        <taxon>Endopterygota</taxon>
        <taxon>Diptera</taxon>
        <taxon>Nematocera</taxon>
        <taxon>Culicoidea</taxon>
        <taxon>Culicidae</taxon>
        <taxon>Anophelinae</taxon>
        <taxon>Anopheles</taxon>
    </lineage>
</organism>
<accession>A0A182J409</accession>
<evidence type="ECO:0000256" key="1">
    <source>
        <dbReference type="SAM" id="MobiDB-lite"/>
    </source>
</evidence>
<sequence length="124" mass="13477">MSSSYPSRGDARAGKIGSSAWSPDSSGRTLANIFNPGREGNVPSTAMKSAAPATEYRKSIRKRKKCVNHFRDQRVILVYIQKTDFSPTPRPDLAVFTVKSRKPSNCLNMNSPAFAGCPSALSEP</sequence>
<reference evidence="2" key="1">
    <citation type="submission" date="2022-08" db="UniProtKB">
        <authorList>
            <consortium name="EnsemblMetazoa"/>
        </authorList>
    </citation>
    <scope>IDENTIFICATION</scope>
    <source>
        <strain evidence="2">EBRO</strain>
    </source>
</reference>